<dbReference type="EMBL" id="JBFOLK010000007">
    <property type="protein sequence ID" value="KAL2498152.1"/>
    <property type="molecule type" value="Genomic_DNA"/>
</dbReference>
<feature type="coiled-coil region" evidence="1">
    <location>
        <begin position="137"/>
        <end position="185"/>
    </location>
</feature>
<protein>
    <submittedName>
        <fullName evidence="2">Uncharacterized protein</fullName>
    </submittedName>
</protein>
<evidence type="ECO:0000313" key="2">
    <source>
        <dbReference type="EMBL" id="KAL2498152.1"/>
    </source>
</evidence>
<name>A0ABD1SBL2_9LAMI</name>
<accession>A0ABD1SBL2</accession>
<comment type="caution">
    <text evidence="2">The sequence shown here is derived from an EMBL/GenBank/DDBJ whole genome shotgun (WGS) entry which is preliminary data.</text>
</comment>
<reference evidence="3" key="1">
    <citation type="submission" date="2024-07" db="EMBL/GenBank/DDBJ databases">
        <title>Two chromosome-level genome assemblies of Korean endemic species Abeliophyllum distichum and Forsythia ovata (Oleaceae).</title>
        <authorList>
            <person name="Jang H."/>
        </authorList>
    </citation>
    <scope>NUCLEOTIDE SEQUENCE [LARGE SCALE GENOMIC DNA]</scope>
</reference>
<proteinExistence type="predicted"/>
<evidence type="ECO:0000256" key="1">
    <source>
        <dbReference type="SAM" id="Coils"/>
    </source>
</evidence>
<sequence length="201" mass="22800">MKFSLAGVLSSLPLAIDDEGPSSLMQAKRTKIVIKTKGKVCDKNTLMEDVHIDFPRDTDPMQIDGDQTIEDSPVLDLFFSSAHAKRDVEVMRSCIFSHMSEVLSNRRIEHNKKVLTIYNRKILTIQDYLVRASQRLVTNLKVVKDEKSKKVNHLENKISSLKKSCEASEARVKEQEKKIDNLRSTLACTHHNAVETYKASS</sequence>
<gene>
    <name evidence="2" type="ORF">Adt_23702</name>
</gene>
<dbReference type="Proteomes" id="UP001604336">
    <property type="component" value="Unassembled WGS sequence"/>
</dbReference>
<keyword evidence="1" id="KW-0175">Coiled coil</keyword>
<keyword evidence="3" id="KW-1185">Reference proteome</keyword>
<dbReference type="AlphaFoldDB" id="A0ABD1SBL2"/>
<organism evidence="2 3">
    <name type="scientific">Abeliophyllum distichum</name>
    <dbReference type="NCBI Taxonomy" id="126358"/>
    <lineage>
        <taxon>Eukaryota</taxon>
        <taxon>Viridiplantae</taxon>
        <taxon>Streptophyta</taxon>
        <taxon>Embryophyta</taxon>
        <taxon>Tracheophyta</taxon>
        <taxon>Spermatophyta</taxon>
        <taxon>Magnoliopsida</taxon>
        <taxon>eudicotyledons</taxon>
        <taxon>Gunneridae</taxon>
        <taxon>Pentapetalae</taxon>
        <taxon>asterids</taxon>
        <taxon>lamiids</taxon>
        <taxon>Lamiales</taxon>
        <taxon>Oleaceae</taxon>
        <taxon>Forsythieae</taxon>
        <taxon>Abeliophyllum</taxon>
    </lineage>
</organism>
<evidence type="ECO:0000313" key="3">
    <source>
        <dbReference type="Proteomes" id="UP001604336"/>
    </source>
</evidence>